<dbReference type="PANTHER" id="PTHR30417">
    <property type="entry name" value="N-ACETYLMURAMOYL-L-ALANINE AMIDASE AMID"/>
    <property type="match status" value="1"/>
</dbReference>
<keyword evidence="6" id="KW-0732">Signal</keyword>
<dbReference type="OrthoDB" id="66275at2"/>
<evidence type="ECO:0000313" key="9">
    <source>
        <dbReference type="Proteomes" id="UP000294257"/>
    </source>
</evidence>
<evidence type="ECO:0000256" key="3">
    <source>
        <dbReference type="ARBA" id="ARBA00022801"/>
    </source>
</evidence>
<feature type="domain" description="N-acetylmuramoyl-L-alanine amidase" evidence="7">
    <location>
        <begin position="271"/>
        <end position="407"/>
    </location>
</feature>
<feature type="region of interest" description="Disordered" evidence="5">
    <location>
        <begin position="85"/>
        <end position="125"/>
    </location>
</feature>
<dbReference type="InterPro" id="IPR023346">
    <property type="entry name" value="Lysozyme-like_dom_sf"/>
</dbReference>
<evidence type="ECO:0000256" key="1">
    <source>
        <dbReference type="ARBA" id="ARBA00001561"/>
    </source>
</evidence>
<dbReference type="FunFam" id="3.40.80.10:FF:000006">
    <property type="entry name" value="N-acetylmuramoyl-L-alanine amidase"/>
    <property type="match status" value="1"/>
</dbReference>
<comment type="catalytic activity">
    <reaction evidence="1">
        <text>Hydrolyzes the link between N-acetylmuramoyl residues and L-amino acid residues in certain cell-wall glycopeptides.</text>
        <dbReference type="EC" id="3.5.1.28"/>
    </reaction>
</comment>
<evidence type="ECO:0000313" key="8">
    <source>
        <dbReference type="EMBL" id="RZS37095.1"/>
    </source>
</evidence>
<dbReference type="InterPro" id="IPR002502">
    <property type="entry name" value="Amidase_domain"/>
</dbReference>
<evidence type="ECO:0000256" key="5">
    <source>
        <dbReference type="SAM" id="MobiDB-lite"/>
    </source>
</evidence>
<evidence type="ECO:0000256" key="4">
    <source>
        <dbReference type="ARBA" id="ARBA00023316"/>
    </source>
</evidence>
<evidence type="ECO:0000256" key="2">
    <source>
        <dbReference type="ARBA" id="ARBA00011901"/>
    </source>
</evidence>
<dbReference type="Gene3D" id="3.40.80.10">
    <property type="entry name" value="Peptidoglycan recognition protein-like"/>
    <property type="match status" value="1"/>
</dbReference>
<dbReference type="InterPro" id="IPR036505">
    <property type="entry name" value="Amidase/PGRP_sf"/>
</dbReference>
<feature type="compositionally biased region" description="Basic and acidic residues" evidence="5">
    <location>
        <begin position="89"/>
        <end position="102"/>
    </location>
</feature>
<keyword evidence="3" id="KW-0378">Hydrolase</keyword>
<dbReference type="RefSeq" id="WP_130345684.1">
    <property type="nucleotide sequence ID" value="NZ_SGWQ01000006.1"/>
</dbReference>
<protein>
    <recommendedName>
        <fullName evidence="2">N-acetylmuramoyl-L-alanine amidase</fullName>
        <ecNumber evidence="2">3.5.1.28</ecNumber>
    </recommendedName>
</protein>
<feature type="signal peptide" evidence="6">
    <location>
        <begin position="1"/>
        <end position="28"/>
    </location>
</feature>
<dbReference type="GO" id="GO:0009254">
    <property type="term" value="P:peptidoglycan turnover"/>
    <property type="evidence" value="ECO:0007669"/>
    <property type="project" value="TreeGrafter"/>
</dbReference>
<dbReference type="Pfam" id="PF01510">
    <property type="entry name" value="Amidase_2"/>
    <property type="match status" value="1"/>
</dbReference>
<accession>A0A4Q7KKS9</accession>
<sequence length="645" mass="69579">MRRLPVVLSVTVALVSGAAVALMPTAQAAEPGRQQDFADAAREFGVPESVLLGVSYLESRWNTNAGTPSTSAGYGPMHLTDVATATAGSHHDHGSEDPRGDSARPTLRPTAHGHDTGSDNSSPSLRTVDLAATLTGDSPATLRSDARRNIRGGAAILAQYQRELGIASGNPADWYGAIARYAGATDTASANAFAGEVFATMRQGMERVTDDGQHVLLRPTRDLAPNTAQLGRLGLRQTARAEVECPSDIACEWIPAPYQKIGDGPGDYGNHDKANRPADQKIEYIIIHDTEGAWDGVLKMVQDPKYVSWHYTLRSADGHIAQHVPTKDVAWHAGNWYVNAKSIGLEHEGFAAQGTWYTEAMYRTSSKLVRHLAEKYRIPLDRQHILGHDNVPGVTPDKVKGMHWDPGPYWDWAHYFDLLGAPLKGRGNAKAGLVTIKPNFANNTPAFTGCDKDNPGAPCPKRGSTSVVLHTEPRQDAPLLADIGLRPDGSPSTMHVSDHGSRVETGQRYAVAEVAGDWTAVWYLGQKGWFFNPPGAPTGVWAKGAVVTPKPGLANVPVFGRAYPEKEAYPTGYPPQDIVPLQYSLPAGQRYAVGLDLGSEYYSATTFDPAAHKVIAGKTRYIQVQFGHRVAYVKADDVQVLPSGR</sequence>
<feature type="chain" id="PRO_5020607792" description="N-acetylmuramoyl-L-alanine amidase" evidence="6">
    <location>
        <begin position="29"/>
        <end position="645"/>
    </location>
</feature>
<comment type="caution">
    <text evidence="8">The sequence shown here is derived from an EMBL/GenBank/DDBJ whole genome shotgun (WGS) entry which is preliminary data.</text>
</comment>
<dbReference type="Gene3D" id="1.10.530.10">
    <property type="match status" value="1"/>
</dbReference>
<dbReference type="AlphaFoldDB" id="A0A4Q7KKS9"/>
<dbReference type="SUPFAM" id="SSF55846">
    <property type="entry name" value="N-acetylmuramoyl-L-alanine amidase-like"/>
    <property type="match status" value="1"/>
</dbReference>
<proteinExistence type="predicted"/>
<gene>
    <name evidence="8" type="ORF">EV193_106331</name>
</gene>
<name>A0A4Q7KKS9_9PSEU</name>
<dbReference type="GO" id="GO:0009253">
    <property type="term" value="P:peptidoglycan catabolic process"/>
    <property type="evidence" value="ECO:0007669"/>
    <property type="project" value="InterPro"/>
</dbReference>
<dbReference type="SUPFAM" id="SSF53955">
    <property type="entry name" value="Lysozyme-like"/>
    <property type="match status" value="1"/>
</dbReference>
<keyword evidence="4" id="KW-0961">Cell wall biogenesis/degradation</keyword>
<reference evidence="8 9" key="1">
    <citation type="submission" date="2019-02" db="EMBL/GenBank/DDBJ databases">
        <title>Genomic Encyclopedia of Type Strains, Phase IV (KMG-IV): sequencing the most valuable type-strain genomes for metagenomic binning, comparative biology and taxonomic classification.</title>
        <authorList>
            <person name="Goeker M."/>
        </authorList>
    </citation>
    <scope>NUCLEOTIDE SEQUENCE [LARGE SCALE GENOMIC DNA]</scope>
    <source>
        <strain evidence="8 9">DSM 101727</strain>
    </source>
</reference>
<dbReference type="GO" id="GO:0008745">
    <property type="term" value="F:N-acetylmuramoyl-L-alanine amidase activity"/>
    <property type="evidence" value="ECO:0007669"/>
    <property type="project" value="UniProtKB-EC"/>
</dbReference>
<dbReference type="SMART" id="SM00644">
    <property type="entry name" value="Ami_2"/>
    <property type="match status" value="1"/>
</dbReference>
<evidence type="ECO:0000256" key="6">
    <source>
        <dbReference type="SAM" id="SignalP"/>
    </source>
</evidence>
<dbReference type="PANTHER" id="PTHR30417:SF1">
    <property type="entry name" value="N-ACETYLMURAMOYL-L-ALANINE AMIDASE AMID"/>
    <property type="match status" value="1"/>
</dbReference>
<keyword evidence="9" id="KW-1185">Reference proteome</keyword>
<organism evidence="8 9">
    <name type="scientific">Herbihabitans rhizosphaerae</name>
    <dbReference type="NCBI Taxonomy" id="1872711"/>
    <lineage>
        <taxon>Bacteria</taxon>
        <taxon>Bacillati</taxon>
        <taxon>Actinomycetota</taxon>
        <taxon>Actinomycetes</taxon>
        <taxon>Pseudonocardiales</taxon>
        <taxon>Pseudonocardiaceae</taxon>
        <taxon>Herbihabitans</taxon>
    </lineage>
</organism>
<dbReference type="InterPro" id="IPR051206">
    <property type="entry name" value="NAMLAA_amidase_2"/>
</dbReference>
<dbReference type="EC" id="3.5.1.28" evidence="2"/>
<dbReference type="EMBL" id="SGWQ01000006">
    <property type="protein sequence ID" value="RZS37095.1"/>
    <property type="molecule type" value="Genomic_DNA"/>
</dbReference>
<dbReference type="CDD" id="cd06583">
    <property type="entry name" value="PGRP"/>
    <property type="match status" value="1"/>
</dbReference>
<dbReference type="GO" id="GO:0071555">
    <property type="term" value="P:cell wall organization"/>
    <property type="evidence" value="ECO:0007669"/>
    <property type="project" value="UniProtKB-KW"/>
</dbReference>
<evidence type="ECO:0000259" key="7">
    <source>
        <dbReference type="SMART" id="SM00644"/>
    </source>
</evidence>
<dbReference type="Proteomes" id="UP000294257">
    <property type="component" value="Unassembled WGS sequence"/>
</dbReference>